<gene>
    <name evidence="1" type="ORF">O3W52_04550</name>
</gene>
<evidence type="ECO:0000313" key="2">
    <source>
        <dbReference type="Proteomes" id="UP001079430"/>
    </source>
</evidence>
<keyword evidence="2" id="KW-1185">Reference proteome</keyword>
<organism evidence="1 2">
    <name type="scientific">Sinorhizobium psoraleae</name>
    <dbReference type="NCBI Taxonomy" id="520838"/>
    <lineage>
        <taxon>Bacteria</taxon>
        <taxon>Pseudomonadati</taxon>
        <taxon>Pseudomonadota</taxon>
        <taxon>Alphaproteobacteria</taxon>
        <taxon>Hyphomicrobiales</taxon>
        <taxon>Rhizobiaceae</taxon>
        <taxon>Sinorhizobium/Ensifer group</taxon>
        <taxon>Sinorhizobium</taxon>
    </lineage>
</organism>
<comment type="caution">
    <text evidence="1">The sequence shown here is derived from an EMBL/GenBank/DDBJ whole genome shotgun (WGS) entry which is preliminary data.</text>
</comment>
<evidence type="ECO:0000313" key="1">
    <source>
        <dbReference type="EMBL" id="MCZ4089354.1"/>
    </source>
</evidence>
<dbReference type="EMBL" id="JAPVOI010000004">
    <property type="protein sequence ID" value="MCZ4089354.1"/>
    <property type="molecule type" value="Genomic_DNA"/>
</dbReference>
<name>A0ABT4KBY0_9HYPH</name>
<protein>
    <submittedName>
        <fullName evidence="1">Uncharacterized protein</fullName>
    </submittedName>
</protein>
<dbReference type="Proteomes" id="UP001079430">
    <property type="component" value="Unassembled WGS sequence"/>
</dbReference>
<sequence>MRDKISDRESKTMSTAYISSAKGMAQFLLAQEHRGPGDTIEAAAARLQRKLKVPSSILMRLRHREVKDMLMSNFFALANAYSKACEKMDDAYEKERKIAVDPNILRLAALVAGKEETTTTKGRVK</sequence>
<dbReference type="RefSeq" id="WP_269275946.1">
    <property type="nucleotide sequence ID" value="NZ_JAPVOI010000004.1"/>
</dbReference>
<accession>A0ABT4KBY0</accession>
<proteinExistence type="predicted"/>
<reference evidence="1" key="1">
    <citation type="submission" date="2022-10" db="EMBL/GenBank/DDBJ databases">
        <title>Whole genome sequencing of three plant growth promoting bacteria isolated from Vachellia tortilis subsp. raddiana in Morocco.</title>
        <authorList>
            <person name="Hnini M."/>
            <person name="Zouagui R."/>
            <person name="Zouagui H."/>
            <person name="Chemao Elfihri M.-W."/>
            <person name="Ibrahimi A."/>
            <person name="Sbabou L."/>
            <person name="Aurag J."/>
        </authorList>
    </citation>
    <scope>NUCLEOTIDE SEQUENCE</scope>
    <source>
        <strain evidence="1">LMR678</strain>
    </source>
</reference>